<dbReference type="SUPFAM" id="SSF109755">
    <property type="entry name" value="PhoU-like"/>
    <property type="match status" value="1"/>
</dbReference>
<evidence type="ECO:0000256" key="3">
    <source>
        <dbReference type="ARBA" id="ARBA00011738"/>
    </source>
</evidence>
<comment type="similarity">
    <text evidence="2 8">Belongs to the PhoU family.</text>
</comment>
<evidence type="ECO:0000256" key="9">
    <source>
        <dbReference type="SAM" id="MobiDB-lite"/>
    </source>
</evidence>
<dbReference type="GO" id="GO:0005737">
    <property type="term" value="C:cytoplasm"/>
    <property type="evidence" value="ECO:0007669"/>
    <property type="project" value="UniProtKB-SubCell"/>
</dbReference>
<keyword evidence="12" id="KW-1185">Reference proteome</keyword>
<evidence type="ECO:0000313" key="12">
    <source>
        <dbReference type="Proteomes" id="UP000318995"/>
    </source>
</evidence>
<evidence type="ECO:0000256" key="7">
    <source>
        <dbReference type="ARBA" id="ARBA00056181"/>
    </source>
</evidence>
<name>A0A5C5VXK0_9BACT</name>
<dbReference type="FunFam" id="1.20.58.220:FF:000004">
    <property type="entry name" value="Phosphate-specific transport system accessory protein PhoU"/>
    <property type="match status" value="1"/>
</dbReference>
<evidence type="ECO:0000256" key="8">
    <source>
        <dbReference type="PIRNR" id="PIRNR003107"/>
    </source>
</evidence>
<comment type="caution">
    <text evidence="11">The sequence shown here is derived from an EMBL/GenBank/DDBJ whole genome shotgun (WGS) entry which is preliminary data.</text>
</comment>
<feature type="domain" description="PhoU" evidence="10">
    <location>
        <begin position="21"/>
        <end position="103"/>
    </location>
</feature>
<evidence type="ECO:0000256" key="1">
    <source>
        <dbReference type="ARBA" id="ARBA00004496"/>
    </source>
</evidence>
<dbReference type="PIRSF" id="PIRSF003107">
    <property type="entry name" value="PhoU"/>
    <property type="match status" value="1"/>
</dbReference>
<accession>A0A5C5VXK0</accession>
<dbReference type="PANTHER" id="PTHR42930:SF3">
    <property type="entry name" value="PHOSPHATE-SPECIFIC TRANSPORT SYSTEM ACCESSORY PROTEIN PHOU"/>
    <property type="match status" value="1"/>
</dbReference>
<keyword evidence="5 8" id="KW-0963">Cytoplasm</keyword>
<gene>
    <name evidence="11" type="ORF">Pla111_22970</name>
</gene>
<evidence type="ECO:0000256" key="2">
    <source>
        <dbReference type="ARBA" id="ARBA00008107"/>
    </source>
</evidence>
<keyword evidence="4 8" id="KW-0813">Transport</keyword>
<feature type="region of interest" description="Disordered" evidence="9">
    <location>
        <begin position="217"/>
        <end position="242"/>
    </location>
</feature>
<dbReference type="NCBIfam" id="TIGR02135">
    <property type="entry name" value="phoU_full"/>
    <property type="match status" value="1"/>
</dbReference>
<dbReference type="EMBL" id="SJPH01000004">
    <property type="protein sequence ID" value="TWT43346.1"/>
    <property type="molecule type" value="Genomic_DNA"/>
</dbReference>
<keyword evidence="6 8" id="KW-0592">Phosphate transport</keyword>
<reference evidence="11 12" key="1">
    <citation type="submission" date="2019-02" db="EMBL/GenBank/DDBJ databases">
        <title>Deep-cultivation of Planctomycetes and their phenomic and genomic characterization uncovers novel biology.</title>
        <authorList>
            <person name="Wiegand S."/>
            <person name="Jogler M."/>
            <person name="Boedeker C."/>
            <person name="Pinto D."/>
            <person name="Vollmers J."/>
            <person name="Rivas-Marin E."/>
            <person name="Kohn T."/>
            <person name="Peeters S.H."/>
            <person name="Heuer A."/>
            <person name="Rast P."/>
            <person name="Oberbeckmann S."/>
            <person name="Bunk B."/>
            <person name="Jeske O."/>
            <person name="Meyerdierks A."/>
            <person name="Storesund J.E."/>
            <person name="Kallscheuer N."/>
            <person name="Luecker S."/>
            <person name="Lage O.M."/>
            <person name="Pohl T."/>
            <person name="Merkel B.J."/>
            <person name="Hornburger P."/>
            <person name="Mueller R.-W."/>
            <person name="Bruemmer F."/>
            <person name="Labrenz M."/>
            <person name="Spormann A.M."/>
            <person name="Op Den Camp H."/>
            <person name="Overmann J."/>
            <person name="Amann R."/>
            <person name="Jetten M.S.M."/>
            <person name="Mascher T."/>
            <person name="Medema M.H."/>
            <person name="Devos D.P."/>
            <person name="Kaster A.-K."/>
            <person name="Ovreas L."/>
            <person name="Rohde M."/>
            <person name="Galperin M.Y."/>
            <person name="Jogler C."/>
        </authorList>
    </citation>
    <scope>NUCLEOTIDE SEQUENCE [LARGE SCALE GENOMIC DNA]</scope>
    <source>
        <strain evidence="11 12">Pla111</strain>
    </source>
</reference>
<dbReference type="AlphaFoldDB" id="A0A5C5VXK0"/>
<dbReference type="InterPro" id="IPR028366">
    <property type="entry name" value="PhoU"/>
</dbReference>
<dbReference type="InterPro" id="IPR038078">
    <property type="entry name" value="PhoU-like_sf"/>
</dbReference>
<dbReference type="GO" id="GO:0045936">
    <property type="term" value="P:negative regulation of phosphate metabolic process"/>
    <property type="evidence" value="ECO:0007669"/>
    <property type="project" value="InterPro"/>
</dbReference>
<feature type="domain" description="PhoU" evidence="10">
    <location>
        <begin position="119"/>
        <end position="204"/>
    </location>
</feature>
<evidence type="ECO:0000313" key="11">
    <source>
        <dbReference type="EMBL" id="TWT43346.1"/>
    </source>
</evidence>
<dbReference type="InterPro" id="IPR026022">
    <property type="entry name" value="PhoU_dom"/>
</dbReference>
<evidence type="ECO:0000256" key="6">
    <source>
        <dbReference type="ARBA" id="ARBA00022592"/>
    </source>
</evidence>
<dbReference type="Proteomes" id="UP000318995">
    <property type="component" value="Unassembled WGS sequence"/>
</dbReference>
<evidence type="ECO:0000256" key="4">
    <source>
        <dbReference type="ARBA" id="ARBA00022448"/>
    </source>
</evidence>
<evidence type="ECO:0000259" key="10">
    <source>
        <dbReference type="Pfam" id="PF01895"/>
    </source>
</evidence>
<evidence type="ECO:0000256" key="5">
    <source>
        <dbReference type="ARBA" id="ARBA00022490"/>
    </source>
</evidence>
<dbReference type="GO" id="GO:0030643">
    <property type="term" value="P:intracellular phosphate ion homeostasis"/>
    <property type="evidence" value="ECO:0007669"/>
    <property type="project" value="InterPro"/>
</dbReference>
<comment type="subcellular location">
    <subcellularLocation>
        <location evidence="1 8">Cytoplasm</location>
    </subcellularLocation>
</comment>
<comment type="subunit">
    <text evidence="3 8">Homodimer.</text>
</comment>
<dbReference type="OrthoDB" id="9814256at2"/>
<dbReference type="Pfam" id="PF01895">
    <property type="entry name" value="PhoU"/>
    <property type="match status" value="2"/>
</dbReference>
<dbReference type="GO" id="GO:0006817">
    <property type="term" value="P:phosphate ion transport"/>
    <property type="evidence" value="ECO:0007669"/>
    <property type="project" value="UniProtKB-KW"/>
</dbReference>
<dbReference type="Gene3D" id="1.20.58.220">
    <property type="entry name" value="Phosphate transport system protein phou homolog 2, domain 2"/>
    <property type="match status" value="1"/>
</dbReference>
<proteinExistence type="inferred from homology"/>
<sequence>MSKHLERDLESLEQDLLAQSAVVEEMIRLACRGLCERRVGVSEELLQREPQINHREVRIEEECLKILALHQPVAVDLRRVTTVLKVNGDLERIADLAVNIGERNDALVAWPYLQLPDMLEKMSDSAIEMVRDVLDAFVESDVARAHQVRRRDDQVDAYNRHVISEVYRWVEADPASIEPALHLFSASRHIERIADHATNIAEDVIYLVEGEIARHRPDSYLMPPRPTPSSASRNPPGDAELI</sequence>
<protein>
    <recommendedName>
        <fullName evidence="8">Phosphate-specific transport system accessory protein PhoU</fullName>
    </recommendedName>
</protein>
<comment type="function">
    <text evidence="7 8">Plays a role in the regulation of phosphate uptake.</text>
</comment>
<organism evidence="11 12">
    <name type="scientific">Botrimarina hoheduenensis</name>
    <dbReference type="NCBI Taxonomy" id="2528000"/>
    <lineage>
        <taxon>Bacteria</taxon>
        <taxon>Pseudomonadati</taxon>
        <taxon>Planctomycetota</taxon>
        <taxon>Planctomycetia</taxon>
        <taxon>Pirellulales</taxon>
        <taxon>Lacipirellulaceae</taxon>
        <taxon>Botrimarina</taxon>
    </lineage>
</organism>
<dbReference type="RefSeq" id="WP_146574390.1">
    <property type="nucleotide sequence ID" value="NZ_SJPH01000004.1"/>
</dbReference>
<dbReference type="PANTHER" id="PTHR42930">
    <property type="entry name" value="PHOSPHATE-SPECIFIC TRANSPORT SYSTEM ACCESSORY PROTEIN PHOU"/>
    <property type="match status" value="1"/>
</dbReference>